<reference evidence="4 5" key="1">
    <citation type="submission" date="2023-07" db="EMBL/GenBank/DDBJ databases">
        <title>Sorghum-associated microbial communities from plants grown in Nebraska, USA.</title>
        <authorList>
            <person name="Schachtman D."/>
        </authorList>
    </citation>
    <scope>NUCLEOTIDE SEQUENCE [LARGE SCALE GENOMIC DNA]</scope>
    <source>
        <strain evidence="4 5">CC222</strain>
    </source>
</reference>
<dbReference type="Pfam" id="PF01757">
    <property type="entry name" value="Acyl_transf_3"/>
    <property type="match status" value="1"/>
</dbReference>
<feature type="transmembrane region" description="Helical" evidence="2">
    <location>
        <begin position="279"/>
        <end position="303"/>
    </location>
</feature>
<protein>
    <submittedName>
        <fullName evidence="4">Peptidoglycan/LPS O-acetylase OafA/YrhL</fullName>
    </submittedName>
</protein>
<feature type="region of interest" description="Disordered" evidence="1">
    <location>
        <begin position="374"/>
        <end position="401"/>
    </location>
</feature>
<keyword evidence="2" id="KW-0472">Membrane</keyword>
<organism evidence="4 5">
    <name type="scientific">Pseudarthrobacter enclensis</name>
    <dbReference type="NCBI Taxonomy" id="993070"/>
    <lineage>
        <taxon>Bacteria</taxon>
        <taxon>Bacillati</taxon>
        <taxon>Actinomycetota</taxon>
        <taxon>Actinomycetes</taxon>
        <taxon>Micrococcales</taxon>
        <taxon>Micrococcaceae</taxon>
        <taxon>Pseudarthrobacter</taxon>
    </lineage>
</organism>
<dbReference type="RefSeq" id="WP_307304716.1">
    <property type="nucleotide sequence ID" value="NZ_JAUSRE010000003.1"/>
</dbReference>
<dbReference type="InterPro" id="IPR002656">
    <property type="entry name" value="Acyl_transf_3_dom"/>
</dbReference>
<sequence length="401" mass="42877">MSAADGEAVPGAGLIAGRKHALDGLRTIAVAGVFFFHTATESMPGGSIGVDVFFTLSGFVITLLIMKEWMATGRLRLGIFYARRLARLWPALLALCAVIVGVGLVFPASGWGGQAGFVLPAAGYVMNLAHFGAFGQSIAGETLGPTWTLAVEEQFYLVWPLLLLAMLRFWRVRTAAVATAAVAAAFVLNRFLLVNAGQPLARIYNGPDTRADELLAGCALALLFTAVRKGSRVHNALASAARWAAPVAGAALVAALFLLKEPDAPGAWFNTFWSVGPTALAVLAAVLIGSLVLQPAGFFSRFLSHPWLSRPGRDLSYGMYLWHLPVYLLLMRLIPSLPLRIALTAALTVLLAYASFRFVERPLRRWANKRLDPAVVPSPPAGTGPAKPAMPEREPEGQLAR</sequence>
<evidence type="ECO:0000256" key="1">
    <source>
        <dbReference type="SAM" id="MobiDB-lite"/>
    </source>
</evidence>
<evidence type="ECO:0000313" key="5">
    <source>
        <dbReference type="Proteomes" id="UP001226577"/>
    </source>
</evidence>
<feature type="domain" description="Acyltransferase 3" evidence="3">
    <location>
        <begin position="20"/>
        <end position="354"/>
    </location>
</feature>
<evidence type="ECO:0000313" key="4">
    <source>
        <dbReference type="EMBL" id="MDP9887338.1"/>
    </source>
</evidence>
<feature type="compositionally biased region" description="Basic and acidic residues" evidence="1">
    <location>
        <begin position="390"/>
        <end position="401"/>
    </location>
</feature>
<dbReference type="Proteomes" id="UP001226577">
    <property type="component" value="Unassembled WGS sequence"/>
</dbReference>
<feature type="transmembrane region" description="Helical" evidence="2">
    <location>
        <begin position="87"/>
        <end position="106"/>
    </location>
</feature>
<feature type="transmembrane region" description="Helical" evidence="2">
    <location>
        <begin position="48"/>
        <end position="66"/>
    </location>
</feature>
<gene>
    <name evidence="4" type="ORF">J2X98_000909</name>
</gene>
<accession>A0ABT9RQ23</accession>
<name>A0ABT9RQ23_9MICC</name>
<keyword evidence="2" id="KW-0812">Transmembrane</keyword>
<keyword evidence="5" id="KW-1185">Reference proteome</keyword>
<feature type="transmembrane region" description="Helical" evidence="2">
    <location>
        <begin position="175"/>
        <end position="194"/>
    </location>
</feature>
<evidence type="ECO:0000256" key="2">
    <source>
        <dbReference type="SAM" id="Phobius"/>
    </source>
</evidence>
<proteinExistence type="predicted"/>
<keyword evidence="2" id="KW-1133">Transmembrane helix</keyword>
<feature type="transmembrane region" description="Helical" evidence="2">
    <location>
        <begin position="341"/>
        <end position="359"/>
    </location>
</feature>
<dbReference type="EMBL" id="JAUSRE010000003">
    <property type="protein sequence ID" value="MDP9887338.1"/>
    <property type="molecule type" value="Genomic_DNA"/>
</dbReference>
<dbReference type="PANTHER" id="PTHR23028:SF53">
    <property type="entry name" value="ACYL_TRANSF_3 DOMAIN-CONTAINING PROTEIN"/>
    <property type="match status" value="1"/>
</dbReference>
<dbReference type="InterPro" id="IPR050879">
    <property type="entry name" value="Acyltransferase_3"/>
</dbReference>
<dbReference type="PANTHER" id="PTHR23028">
    <property type="entry name" value="ACETYLTRANSFERASE"/>
    <property type="match status" value="1"/>
</dbReference>
<evidence type="ECO:0000259" key="3">
    <source>
        <dbReference type="Pfam" id="PF01757"/>
    </source>
</evidence>
<comment type="caution">
    <text evidence="4">The sequence shown here is derived from an EMBL/GenBank/DDBJ whole genome shotgun (WGS) entry which is preliminary data.</text>
</comment>
<feature type="transmembrane region" description="Helical" evidence="2">
    <location>
        <begin position="243"/>
        <end position="259"/>
    </location>
</feature>